<reference evidence="2 3" key="1">
    <citation type="submission" date="2019-12" db="EMBL/GenBank/DDBJ databases">
        <title>Hymenobacter sp. HMF4947 Genome sequencing and assembly.</title>
        <authorList>
            <person name="Kang H."/>
            <person name="Cha I."/>
            <person name="Kim H."/>
            <person name="Joh K."/>
        </authorList>
    </citation>
    <scope>NUCLEOTIDE SEQUENCE [LARGE SCALE GENOMIC DNA]</scope>
    <source>
        <strain evidence="2 3">HMF4947</strain>
    </source>
</reference>
<evidence type="ECO:0000313" key="3">
    <source>
        <dbReference type="Proteomes" id="UP000441336"/>
    </source>
</evidence>
<organism evidence="2 3">
    <name type="scientific">Hymenobacter ginkgonis</name>
    <dbReference type="NCBI Taxonomy" id="2682976"/>
    <lineage>
        <taxon>Bacteria</taxon>
        <taxon>Pseudomonadati</taxon>
        <taxon>Bacteroidota</taxon>
        <taxon>Cytophagia</taxon>
        <taxon>Cytophagales</taxon>
        <taxon>Hymenobacteraceae</taxon>
        <taxon>Hymenobacter</taxon>
    </lineage>
</organism>
<dbReference type="EMBL" id="WQKZ01000003">
    <property type="protein sequence ID" value="MVN77046.1"/>
    <property type="molecule type" value="Genomic_DNA"/>
</dbReference>
<proteinExistence type="predicted"/>
<evidence type="ECO:0000313" key="2">
    <source>
        <dbReference type="EMBL" id="MVN77046.1"/>
    </source>
</evidence>
<dbReference type="RefSeq" id="WP_157565703.1">
    <property type="nucleotide sequence ID" value="NZ_WQKZ01000003.1"/>
</dbReference>
<comment type="caution">
    <text evidence="2">The sequence shown here is derived from an EMBL/GenBank/DDBJ whole genome shotgun (WGS) entry which is preliminary data.</text>
</comment>
<sequence>MLLLSPVVPVSGIGFYLVLLVVAGLLFFGWRRLFGKIIKSEAGVLVATAIAAMVTTPLLCFGLLRLLVILSSR</sequence>
<keyword evidence="3" id="KW-1185">Reference proteome</keyword>
<name>A0A7K1TF60_9BACT</name>
<evidence type="ECO:0000256" key="1">
    <source>
        <dbReference type="SAM" id="Phobius"/>
    </source>
</evidence>
<keyword evidence="1" id="KW-0812">Transmembrane</keyword>
<accession>A0A7K1TF60</accession>
<feature type="transmembrane region" description="Helical" evidence="1">
    <location>
        <begin position="12"/>
        <end position="30"/>
    </location>
</feature>
<protein>
    <submittedName>
        <fullName evidence="2">Uncharacterized protein</fullName>
    </submittedName>
</protein>
<dbReference type="Proteomes" id="UP000441336">
    <property type="component" value="Unassembled WGS sequence"/>
</dbReference>
<feature type="transmembrane region" description="Helical" evidence="1">
    <location>
        <begin position="42"/>
        <end position="70"/>
    </location>
</feature>
<keyword evidence="1" id="KW-0472">Membrane</keyword>
<keyword evidence="1" id="KW-1133">Transmembrane helix</keyword>
<gene>
    <name evidence="2" type="ORF">GO988_11985</name>
</gene>
<dbReference type="AlphaFoldDB" id="A0A7K1TF60"/>